<feature type="domain" description="Nudix hydrolase" evidence="3">
    <location>
        <begin position="4"/>
        <end position="144"/>
    </location>
</feature>
<dbReference type="PROSITE" id="PS51462">
    <property type="entry name" value="NUDIX"/>
    <property type="match status" value="1"/>
</dbReference>
<dbReference type="InterPro" id="IPR000086">
    <property type="entry name" value="NUDIX_hydrolase_dom"/>
</dbReference>
<dbReference type="Gene3D" id="3.90.79.10">
    <property type="entry name" value="Nucleoside Triphosphate Pyrophosphohydrolase"/>
    <property type="match status" value="1"/>
</dbReference>
<sequence>MTYHIRVRAGAVILENNSILLIEYNDENGLHYNLPGGGVNPNETILEAARREAKEEASIDVEVGSLAFVYEYSPHLNANKYGKTNSLQLMFECKLKDGFIPKMPKNPDSNQTGVKWVPLSELNNVVLYPNIRKHIIDYAENKKNIEIIEEHSLEEYVLK</sequence>
<gene>
    <name evidence="4" type="ORF">GCM10007380_08690</name>
</gene>
<name>A0A8J3ADF0_9BACI</name>
<dbReference type="SUPFAM" id="SSF55811">
    <property type="entry name" value="Nudix"/>
    <property type="match status" value="1"/>
</dbReference>
<dbReference type="InterPro" id="IPR015797">
    <property type="entry name" value="NUDIX_hydrolase-like_dom_sf"/>
</dbReference>
<reference evidence="5" key="1">
    <citation type="journal article" date="2019" name="Int. J. Syst. Evol. Microbiol.">
        <title>The Global Catalogue of Microorganisms (GCM) 10K type strain sequencing project: providing services to taxonomists for standard genome sequencing and annotation.</title>
        <authorList>
            <consortium name="The Broad Institute Genomics Platform"/>
            <consortium name="The Broad Institute Genome Sequencing Center for Infectious Disease"/>
            <person name="Wu L."/>
            <person name="Ma J."/>
        </authorList>
    </citation>
    <scope>NUCLEOTIDE SEQUENCE [LARGE SCALE GENOMIC DNA]</scope>
    <source>
        <strain evidence="5">CGMCC 1.14993</strain>
    </source>
</reference>
<keyword evidence="5" id="KW-1185">Reference proteome</keyword>
<dbReference type="CDD" id="cd18880">
    <property type="entry name" value="NUDIX_ADPRase"/>
    <property type="match status" value="1"/>
</dbReference>
<evidence type="ECO:0000313" key="4">
    <source>
        <dbReference type="EMBL" id="GGI11607.1"/>
    </source>
</evidence>
<comment type="caution">
    <text evidence="4">The sequence shown here is derived from an EMBL/GenBank/DDBJ whole genome shotgun (WGS) entry which is preliminary data.</text>
</comment>
<keyword evidence="2 4" id="KW-0378">Hydrolase</keyword>
<dbReference type="OrthoDB" id="65827at2"/>
<organism evidence="4 5">
    <name type="scientific">Gottfriedia solisilvae</name>
    <dbReference type="NCBI Taxonomy" id="1516104"/>
    <lineage>
        <taxon>Bacteria</taxon>
        <taxon>Bacillati</taxon>
        <taxon>Bacillota</taxon>
        <taxon>Bacilli</taxon>
        <taxon>Bacillales</taxon>
        <taxon>Bacillaceae</taxon>
        <taxon>Gottfriedia</taxon>
    </lineage>
</organism>
<evidence type="ECO:0000313" key="5">
    <source>
        <dbReference type="Proteomes" id="UP000626244"/>
    </source>
</evidence>
<evidence type="ECO:0000259" key="3">
    <source>
        <dbReference type="PROSITE" id="PS51462"/>
    </source>
</evidence>
<dbReference type="RefSeq" id="WP_087999110.1">
    <property type="nucleotide sequence ID" value="NZ_BMHB01000001.1"/>
</dbReference>
<comment type="cofactor">
    <cofactor evidence="1">
        <name>Mg(2+)</name>
        <dbReference type="ChEBI" id="CHEBI:18420"/>
    </cofactor>
</comment>
<dbReference type="Proteomes" id="UP000626244">
    <property type="component" value="Unassembled WGS sequence"/>
</dbReference>
<dbReference type="PANTHER" id="PTHR43046:SF14">
    <property type="entry name" value="MUTT_NUDIX FAMILY PROTEIN"/>
    <property type="match status" value="1"/>
</dbReference>
<evidence type="ECO:0000256" key="1">
    <source>
        <dbReference type="ARBA" id="ARBA00001946"/>
    </source>
</evidence>
<evidence type="ECO:0000256" key="2">
    <source>
        <dbReference type="ARBA" id="ARBA00022801"/>
    </source>
</evidence>
<proteinExistence type="predicted"/>
<dbReference type="PANTHER" id="PTHR43046">
    <property type="entry name" value="GDP-MANNOSE MANNOSYL HYDROLASE"/>
    <property type="match status" value="1"/>
</dbReference>
<dbReference type="Pfam" id="PF00293">
    <property type="entry name" value="NUDIX"/>
    <property type="match status" value="1"/>
</dbReference>
<accession>A0A8J3ADF0</accession>
<protein>
    <submittedName>
        <fullName evidence="4">NUDIX hydrolase</fullName>
    </submittedName>
</protein>
<dbReference type="AlphaFoldDB" id="A0A8J3ADF0"/>
<dbReference type="EMBL" id="BMHB01000001">
    <property type="protein sequence ID" value="GGI11607.1"/>
    <property type="molecule type" value="Genomic_DNA"/>
</dbReference>
<dbReference type="GO" id="GO:0016787">
    <property type="term" value="F:hydrolase activity"/>
    <property type="evidence" value="ECO:0007669"/>
    <property type="project" value="UniProtKB-KW"/>
</dbReference>